<proteinExistence type="predicted"/>
<feature type="transmembrane region" description="Helical" evidence="2">
    <location>
        <begin position="340"/>
        <end position="363"/>
    </location>
</feature>
<dbReference type="Proteomes" id="UP000308671">
    <property type="component" value="Unassembled WGS sequence"/>
</dbReference>
<reference evidence="3 4" key="1">
    <citation type="submission" date="2017-12" db="EMBL/GenBank/DDBJ databases">
        <title>Comparative genomics of Botrytis spp.</title>
        <authorList>
            <person name="Valero-Jimenez C.A."/>
            <person name="Tapia P."/>
            <person name="Veloso J."/>
            <person name="Silva-Moreno E."/>
            <person name="Staats M."/>
            <person name="Valdes J.H."/>
            <person name="Van Kan J.A.L."/>
        </authorList>
    </citation>
    <scope>NUCLEOTIDE SEQUENCE [LARGE SCALE GENOMIC DNA]</scope>
    <source>
        <strain evidence="3 4">MUCL435</strain>
    </source>
</reference>
<evidence type="ECO:0000256" key="1">
    <source>
        <dbReference type="SAM" id="MobiDB-lite"/>
    </source>
</evidence>
<feature type="compositionally biased region" description="Basic and acidic residues" evidence="1">
    <location>
        <begin position="37"/>
        <end position="49"/>
    </location>
</feature>
<keyword evidence="2" id="KW-1133">Transmembrane helix</keyword>
<name>A0A4S8R6I2_9HELO</name>
<accession>A0A4S8R6I2</accession>
<dbReference type="OrthoDB" id="3557293at2759"/>
<evidence type="ECO:0000313" key="4">
    <source>
        <dbReference type="Proteomes" id="UP000308671"/>
    </source>
</evidence>
<dbReference type="AlphaFoldDB" id="A0A4S8R6I2"/>
<organism evidence="3 4">
    <name type="scientific">Botrytis galanthina</name>
    <dbReference type="NCBI Taxonomy" id="278940"/>
    <lineage>
        <taxon>Eukaryota</taxon>
        <taxon>Fungi</taxon>
        <taxon>Dikarya</taxon>
        <taxon>Ascomycota</taxon>
        <taxon>Pezizomycotina</taxon>
        <taxon>Leotiomycetes</taxon>
        <taxon>Helotiales</taxon>
        <taxon>Sclerotiniaceae</taxon>
        <taxon>Botrytis</taxon>
    </lineage>
</organism>
<evidence type="ECO:0000313" key="3">
    <source>
        <dbReference type="EMBL" id="THV53488.1"/>
    </source>
</evidence>
<sequence>MDPQGDHHRRDECELDHECDQEIQEAIQKVTQQVIHTESDGYELDHESGQKVVQQTNQEQDNRSKSIHSLDEIESQESSGDKGSHGSTVVKIQMISTTRHYRGYNLPFNFRALNLEFGYLEWMRSLLHRRVVAATVAAIADAAITVDLPIEELFLSRTSTPLPENAGMPDTWSMDAREIAGDPCFFILYGSRLQNGTATFEALGLEYGERLARWSQSTESLQGESSTPEALMNFDIDFFIVPEESLRVLTRIEPRDSIRRLCLLVHKNSSNPKDSSNRLSPLTMRRLNRLPALDYLIVFVTNSERAQRRFPEEEFVRFAEAIKECIESKLLRRVHPIQEFFCLLNCLVKVVALTIVSFLVSLFESWGLTSLPMVMDSMERIGTILNGNII</sequence>
<keyword evidence="4" id="KW-1185">Reference proteome</keyword>
<keyword evidence="2" id="KW-0812">Transmembrane</keyword>
<gene>
    <name evidence="3" type="ORF">BGAL_0049g00230</name>
</gene>
<comment type="caution">
    <text evidence="3">The sequence shown here is derived from an EMBL/GenBank/DDBJ whole genome shotgun (WGS) entry which is preliminary data.</text>
</comment>
<dbReference type="EMBL" id="PQXL01000049">
    <property type="protein sequence ID" value="THV53488.1"/>
    <property type="molecule type" value="Genomic_DNA"/>
</dbReference>
<protein>
    <submittedName>
        <fullName evidence="3">Uncharacterized protein</fullName>
    </submittedName>
</protein>
<feature type="region of interest" description="Disordered" evidence="1">
    <location>
        <begin position="36"/>
        <end position="86"/>
    </location>
</feature>
<feature type="compositionally biased region" description="Basic and acidic residues" evidence="1">
    <location>
        <begin position="60"/>
        <end position="71"/>
    </location>
</feature>
<evidence type="ECO:0000256" key="2">
    <source>
        <dbReference type="SAM" id="Phobius"/>
    </source>
</evidence>
<keyword evidence="2" id="KW-0472">Membrane</keyword>